<dbReference type="PANTHER" id="PTHR24170">
    <property type="entry name" value="ANKYRIN REPEAT DOMAIN-CONTAINING PROTEIN 27"/>
    <property type="match status" value="1"/>
</dbReference>
<feature type="region of interest" description="Disordered" evidence="2">
    <location>
        <begin position="1204"/>
        <end position="1283"/>
    </location>
</feature>
<dbReference type="HOGENOM" id="CLU_257952_0_0_1"/>
<dbReference type="OrthoDB" id="411646at2759"/>
<reference evidence="4 5" key="1">
    <citation type="submission" date="2014-05" db="EMBL/GenBank/DDBJ databases">
        <title>Draft genome sequence of a rare smut relative, Tilletiaria anomala UBC 951.</title>
        <authorList>
            <consortium name="DOE Joint Genome Institute"/>
            <person name="Toome M."/>
            <person name="Kuo A."/>
            <person name="Henrissat B."/>
            <person name="Lipzen A."/>
            <person name="Tritt A."/>
            <person name="Yoshinaga Y."/>
            <person name="Zane M."/>
            <person name="Barry K."/>
            <person name="Grigoriev I.V."/>
            <person name="Spatafora J.W."/>
            <person name="Aimea M.C."/>
        </authorList>
    </citation>
    <scope>NUCLEOTIDE SEQUENCE [LARGE SCALE GENOMIC DNA]</scope>
    <source>
        <strain evidence="4 5">UBC 951</strain>
    </source>
</reference>
<feature type="compositionally biased region" description="Polar residues" evidence="2">
    <location>
        <begin position="177"/>
        <end position="187"/>
    </location>
</feature>
<dbReference type="Pfam" id="PF02204">
    <property type="entry name" value="VPS9"/>
    <property type="match status" value="1"/>
</dbReference>
<organism evidence="4 5">
    <name type="scientific">Tilletiaria anomala (strain ATCC 24038 / CBS 436.72 / UBC 951)</name>
    <dbReference type="NCBI Taxonomy" id="1037660"/>
    <lineage>
        <taxon>Eukaryota</taxon>
        <taxon>Fungi</taxon>
        <taxon>Dikarya</taxon>
        <taxon>Basidiomycota</taxon>
        <taxon>Ustilaginomycotina</taxon>
        <taxon>Exobasidiomycetes</taxon>
        <taxon>Georgefischeriales</taxon>
        <taxon>Tilletiariaceae</taxon>
        <taxon>Tilletiaria</taxon>
    </lineage>
</organism>
<feature type="compositionally biased region" description="Polar residues" evidence="2">
    <location>
        <begin position="1089"/>
        <end position="1098"/>
    </location>
</feature>
<comment type="caution">
    <text evidence="4">The sequence shown here is derived from an EMBL/GenBank/DDBJ whole genome shotgun (WGS) entry which is preliminary data.</text>
</comment>
<dbReference type="RefSeq" id="XP_013241811.1">
    <property type="nucleotide sequence ID" value="XM_013386357.1"/>
</dbReference>
<dbReference type="STRING" id="1037660.A0A066VIW0"/>
<dbReference type="Proteomes" id="UP000027361">
    <property type="component" value="Unassembled WGS sequence"/>
</dbReference>
<evidence type="ECO:0000313" key="4">
    <source>
        <dbReference type="EMBL" id="KDN41682.1"/>
    </source>
</evidence>
<feature type="compositionally biased region" description="Low complexity" evidence="2">
    <location>
        <begin position="992"/>
        <end position="1006"/>
    </location>
</feature>
<evidence type="ECO:0000259" key="3">
    <source>
        <dbReference type="PROSITE" id="PS51205"/>
    </source>
</evidence>
<dbReference type="GO" id="GO:0005886">
    <property type="term" value="C:plasma membrane"/>
    <property type="evidence" value="ECO:0007669"/>
    <property type="project" value="TreeGrafter"/>
</dbReference>
<feature type="compositionally biased region" description="Low complexity" evidence="2">
    <location>
        <begin position="1128"/>
        <end position="1147"/>
    </location>
</feature>
<feature type="compositionally biased region" description="Acidic residues" evidence="2">
    <location>
        <begin position="472"/>
        <end position="481"/>
    </location>
</feature>
<keyword evidence="5" id="KW-1185">Reference proteome</keyword>
<dbReference type="GO" id="GO:0005085">
    <property type="term" value="F:guanyl-nucleotide exchange factor activity"/>
    <property type="evidence" value="ECO:0007669"/>
    <property type="project" value="TreeGrafter"/>
</dbReference>
<feature type="compositionally biased region" description="Low complexity" evidence="2">
    <location>
        <begin position="1099"/>
        <end position="1109"/>
    </location>
</feature>
<feature type="compositionally biased region" description="Polar residues" evidence="2">
    <location>
        <begin position="288"/>
        <end position="310"/>
    </location>
</feature>
<sequence>MASAIQRLFLKKSREKERQRERDKPRTTPISNVAQGKGAASQHTPSAGDAFPDTKWGADEESSQDATLGHSAGRSALRRSIQLLSLGGRPAAADNTAFHSGVALGSSISNQLFNQIAFPSPSSPDPSDDVRAPTALHDGLPTRPPHDRSHSRSRPRAVSLDAVRTLGPPQKQEKPTSTHATAAQDLNSRSRSRQRTSKSSSLLDFGTWLPSSLNFGLGGAKSAEPTPSRGRAQSEILGDEDAAARGRTHSSATSLRSARAESLTFVVGTKPSGGSSTMHTASHSQTAFRYNSTPSGQDTTRTTSMGSFSSGRGGDMIRVESRTGPLLPPSTLWSTDADMQSSSSGLFEGVTVAGHGTAATDERKAEDDGDEEDIESNPIYRALVDFVDRGEERQPSAAGSSLQRAHIVLLPSLRALRTFSQDEHSAADSLPAALKCYAYIALHALVPSRLFKDTYVPVQATGCRRMGRGSPDEEERNEEETASISPRSDGQSSKTDPWTAAKLRVSVGADRGTFSITFKDPASTRWGRSGVTRVRRVLSETTVYLPTLDGNAEYRVRIVVLDGLVVPLGDELAPFEFDQVAFPVTASPDFALSPASSSAVDTQWASLPVAEAAHTLSRSPGSAVGSISCSSVRLARTFSARSLASSSHGSHAGDEHPILQHISPVRNLAEDLRILLDACPPAQFAALGLKSALRRAFCVMQNAASQFNSSFVYVSGFEEYNAARIRKGIFLKAWQAFEDARRADEQLHTEHEADESLPHRAKTRVMSVLENITMALCHEKVYMSLSKTKRAEETALDEILRRYGEHEFSLDDFDIGNNPLKRRPDFLDKAIDIITSMPQPDVTLPSPLQYLEEASHGGFEAARLHLRTPLDALHIFKAGLEAIQDAAVAAAASLSSKQHASQTLSPRTDVHVSSYLLSTDELLPLLAYVLVKAEIKELVTLLAYIQLFRMGEDDVPNLRWVSTTLAAAVQYLRSDPLREVLAERPQLAASSLSRSSSLQSARPTSPASLRSADGSGFTHVSQRYFPQRSPKAHSTFFSDERRRSLPLSAAYAGMSLEDALKAQEEARPSSPSSQDFTDKDGFKVPSLPASASSSGTAVRSNGGRSRGSSELQIRPQLIVRHRRRHLLSSGSGASSGSDQPQSSPQESTFRLLRTQSSHGREATSSSFDARRRSIDALNPISWPDEFHEPSSSIFIRSSSISSITQTSIESPKSSGFSRRPASVRSVSSIPDDRPGDGTSPSTGNSTGTGTGSLPRSSTTGRRRKHSHALLLGSNASRGAPMAPVSDPALAAAQAQTMPPDSSDSAVGGVTKSQLLYNMPAPAFLHRVHVPSPVAELSDPFSNMRISR</sequence>
<proteinExistence type="inferred from homology"/>
<dbReference type="GO" id="GO:0005770">
    <property type="term" value="C:late endosome"/>
    <property type="evidence" value="ECO:0007669"/>
    <property type="project" value="TreeGrafter"/>
</dbReference>
<feature type="region of interest" description="Disordered" evidence="2">
    <location>
        <begin position="992"/>
        <end position="1014"/>
    </location>
</feature>
<name>A0A066VIW0_TILAU</name>
<dbReference type="Gene3D" id="1.20.1050.80">
    <property type="entry name" value="VPS9 domain"/>
    <property type="match status" value="1"/>
</dbReference>
<feature type="region of interest" description="Disordered" evidence="2">
    <location>
        <begin position="1061"/>
        <end position="1148"/>
    </location>
</feature>
<accession>A0A066VIW0</accession>
<dbReference type="GO" id="GO:0000149">
    <property type="term" value="F:SNARE binding"/>
    <property type="evidence" value="ECO:0007669"/>
    <property type="project" value="TreeGrafter"/>
</dbReference>
<dbReference type="SUPFAM" id="SSF109993">
    <property type="entry name" value="VPS9 domain"/>
    <property type="match status" value="1"/>
</dbReference>
<evidence type="ECO:0000256" key="2">
    <source>
        <dbReference type="SAM" id="MobiDB-lite"/>
    </source>
</evidence>
<dbReference type="GO" id="GO:0097422">
    <property type="term" value="C:tubular endosome"/>
    <property type="evidence" value="ECO:0007669"/>
    <property type="project" value="TreeGrafter"/>
</dbReference>
<comment type="similarity">
    <text evidence="1">Belongs to the UPF0507 family.</text>
</comment>
<dbReference type="InterPro" id="IPR051248">
    <property type="entry name" value="UPF0507/Ank_repeat_27"/>
</dbReference>
<evidence type="ECO:0000256" key="1">
    <source>
        <dbReference type="ARBA" id="ARBA00007428"/>
    </source>
</evidence>
<feature type="region of interest" description="Disordered" evidence="2">
    <location>
        <begin position="462"/>
        <end position="497"/>
    </location>
</feature>
<feature type="region of interest" description="Disordered" evidence="2">
    <location>
        <begin position="217"/>
        <end position="259"/>
    </location>
</feature>
<dbReference type="GeneID" id="25266627"/>
<evidence type="ECO:0000313" key="5">
    <source>
        <dbReference type="Proteomes" id="UP000027361"/>
    </source>
</evidence>
<feature type="region of interest" description="Disordered" evidence="2">
    <location>
        <begin position="115"/>
        <end position="203"/>
    </location>
</feature>
<feature type="compositionally biased region" description="Low complexity" evidence="2">
    <location>
        <begin position="1217"/>
        <end position="1228"/>
    </location>
</feature>
<feature type="compositionally biased region" description="Low complexity" evidence="2">
    <location>
        <begin position="1237"/>
        <end position="1247"/>
    </location>
</feature>
<dbReference type="GO" id="GO:0030133">
    <property type="term" value="C:transport vesicle"/>
    <property type="evidence" value="ECO:0007669"/>
    <property type="project" value="TreeGrafter"/>
</dbReference>
<dbReference type="InterPro" id="IPR003123">
    <property type="entry name" value="VPS9"/>
</dbReference>
<feature type="region of interest" description="Disordered" evidence="2">
    <location>
        <begin position="1"/>
        <end position="73"/>
    </location>
</feature>
<dbReference type="InParanoid" id="A0A066VIW0"/>
<dbReference type="GO" id="GO:0005769">
    <property type="term" value="C:early endosome"/>
    <property type="evidence" value="ECO:0007669"/>
    <property type="project" value="TreeGrafter"/>
</dbReference>
<protein>
    <recommendedName>
        <fullName evidence="3">VPS9 domain-containing protein</fullName>
    </recommendedName>
</protein>
<dbReference type="GO" id="GO:0045022">
    <property type="term" value="P:early endosome to late endosome transport"/>
    <property type="evidence" value="ECO:0007669"/>
    <property type="project" value="TreeGrafter"/>
</dbReference>
<feature type="compositionally biased region" description="Basic and acidic residues" evidence="2">
    <location>
        <begin position="12"/>
        <end position="26"/>
    </location>
</feature>
<feature type="region of interest" description="Disordered" evidence="2">
    <location>
        <begin position="288"/>
        <end position="313"/>
    </location>
</feature>
<feature type="compositionally biased region" description="Polar residues" evidence="2">
    <location>
        <begin position="482"/>
        <end position="496"/>
    </location>
</feature>
<dbReference type="PROSITE" id="PS51205">
    <property type="entry name" value="VPS9"/>
    <property type="match status" value="1"/>
</dbReference>
<gene>
    <name evidence="4" type="ORF">K437DRAFT_275374</name>
</gene>
<dbReference type="PANTHER" id="PTHR24170:SF1">
    <property type="entry name" value="DOMAIN PROTEIN, PUTATIVE (AFU_ORTHOLOGUE AFUA_1G09870)-RELATED"/>
    <property type="match status" value="1"/>
</dbReference>
<dbReference type="EMBL" id="JMSN01000077">
    <property type="protein sequence ID" value="KDN41682.1"/>
    <property type="molecule type" value="Genomic_DNA"/>
</dbReference>
<feature type="domain" description="VPS9" evidence="3">
    <location>
        <begin position="821"/>
        <end position="981"/>
    </location>
</feature>
<dbReference type="InterPro" id="IPR037191">
    <property type="entry name" value="VPS9_dom_sf"/>
</dbReference>